<evidence type="ECO:0008006" key="3">
    <source>
        <dbReference type="Google" id="ProtNLM"/>
    </source>
</evidence>
<name>A0A6A6IIB2_9PLEO</name>
<dbReference type="PANTHER" id="PTHR14187">
    <property type="entry name" value="ALPHA KINASE/ELONGATION FACTOR 2 KINASE"/>
    <property type="match status" value="1"/>
</dbReference>
<protein>
    <recommendedName>
        <fullName evidence="3">Actin-like ATPase domain-containing protein</fullName>
    </recommendedName>
</protein>
<dbReference type="GeneID" id="54582382"/>
<evidence type="ECO:0000313" key="2">
    <source>
        <dbReference type="Proteomes" id="UP000800094"/>
    </source>
</evidence>
<dbReference type="PANTHER" id="PTHR14187:SF82">
    <property type="entry name" value="FAMILY CHAPERONE, PUTATIVE (AFU_ORTHOLOGUE AFUA_7G08575)-RELATED"/>
    <property type="match status" value="1"/>
</dbReference>
<dbReference type="InterPro" id="IPR043129">
    <property type="entry name" value="ATPase_NBD"/>
</dbReference>
<gene>
    <name evidence="1" type="ORF">BU26DRAFT_519428</name>
</gene>
<organism evidence="1 2">
    <name type="scientific">Trematosphaeria pertusa</name>
    <dbReference type="NCBI Taxonomy" id="390896"/>
    <lineage>
        <taxon>Eukaryota</taxon>
        <taxon>Fungi</taxon>
        <taxon>Dikarya</taxon>
        <taxon>Ascomycota</taxon>
        <taxon>Pezizomycotina</taxon>
        <taxon>Dothideomycetes</taxon>
        <taxon>Pleosporomycetidae</taxon>
        <taxon>Pleosporales</taxon>
        <taxon>Massarineae</taxon>
        <taxon>Trematosphaeriaceae</taxon>
        <taxon>Trematosphaeria</taxon>
    </lineage>
</organism>
<accession>A0A6A6IIB2</accession>
<dbReference type="AlphaFoldDB" id="A0A6A6IIB2"/>
<dbReference type="Proteomes" id="UP000800094">
    <property type="component" value="Unassembled WGS sequence"/>
</dbReference>
<evidence type="ECO:0000313" key="1">
    <source>
        <dbReference type="EMBL" id="KAF2249310.1"/>
    </source>
</evidence>
<sequence>MEESSSSSVRPPSEREGMIVQEILERRLVIGLDYGTTFTGVAYATPAGNRCALREIDVVTDWGPQMENHDKVPSVVSYSRPSTAREQQWGSSLSPNAVTMVHTKLELDLESVAGELDLTLQVLDGMKNLNFLRIMGDQEGDGIPAYSHKSPEEIVQDYLSRVFQYLGKVVEGFSTVLRVRIPTDIVVTVPTGWSYMAMNSTYRALSKAGFSRTSFPMLQDVVFVTEPEAAAMYTARYYSDQRQESFLRQNRYFILCDAGGGTVDVISYKVKQLQPTLQLEQIGNPTGRKCGSIFINLEFKKWLKRLIGEAKYRELDPDLDVDKNAAHAFETTSMRQLMRDFDTLKRDFQPNSHQDFHLDLPHPLANLDIPDVVNKGEITITCADMEHFFDKCVGQVVGLIKEHVLLIAKRGGSPKDVILVGGFGESSYLRGQIETTLRMWKLQLRRPETSWTAVVQGAVICGIEKDNISNLRRANTCKYDYCIRLDLPFSDVFHTMEDLKNSNGGSYAEHQLDWLLSKGDLVLSDRSHRVEREITISFSKKTRGIKEVPIYRYTEDGERPSRFKNAVDELEEACLLSIDLMQIPLTGCEIDRGWGIRPDTYETVVTLVTELKWERLEACVKWRDLELARNSVLY</sequence>
<reference evidence="1" key="1">
    <citation type="journal article" date="2020" name="Stud. Mycol.">
        <title>101 Dothideomycetes genomes: a test case for predicting lifestyles and emergence of pathogens.</title>
        <authorList>
            <person name="Haridas S."/>
            <person name="Albert R."/>
            <person name="Binder M."/>
            <person name="Bloem J."/>
            <person name="Labutti K."/>
            <person name="Salamov A."/>
            <person name="Andreopoulos B."/>
            <person name="Baker S."/>
            <person name="Barry K."/>
            <person name="Bills G."/>
            <person name="Bluhm B."/>
            <person name="Cannon C."/>
            <person name="Castanera R."/>
            <person name="Culley D."/>
            <person name="Daum C."/>
            <person name="Ezra D."/>
            <person name="Gonzalez J."/>
            <person name="Henrissat B."/>
            <person name="Kuo A."/>
            <person name="Liang C."/>
            <person name="Lipzen A."/>
            <person name="Lutzoni F."/>
            <person name="Magnuson J."/>
            <person name="Mondo S."/>
            <person name="Nolan M."/>
            <person name="Ohm R."/>
            <person name="Pangilinan J."/>
            <person name="Park H.-J."/>
            <person name="Ramirez L."/>
            <person name="Alfaro M."/>
            <person name="Sun H."/>
            <person name="Tritt A."/>
            <person name="Yoshinaga Y."/>
            <person name="Zwiers L.-H."/>
            <person name="Turgeon B."/>
            <person name="Goodwin S."/>
            <person name="Spatafora J."/>
            <person name="Crous P."/>
            <person name="Grigoriev I."/>
        </authorList>
    </citation>
    <scope>NUCLEOTIDE SEQUENCE</scope>
    <source>
        <strain evidence="1">CBS 122368</strain>
    </source>
</reference>
<keyword evidence="2" id="KW-1185">Reference proteome</keyword>
<dbReference type="SUPFAM" id="SSF53067">
    <property type="entry name" value="Actin-like ATPase domain"/>
    <property type="match status" value="2"/>
</dbReference>
<dbReference type="Gene3D" id="3.30.420.40">
    <property type="match status" value="1"/>
</dbReference>
<dbReference type="CDD" id="cd10170">
    <property type="entry name" value="ASKHA_NBD_HSP70"/>
    <property type="match status" value="1"/>
</dbReference>
<dbReference type="OrthoDB" id="2963168at2759"/>
<proteinExistence type="predicted"/>
<dbReference type="RefSeq" id="XP_033684314.1">
    <property type="nucleotide sequence ID" value="XM_033829052.1"/>
</dbReference>
<dbReference type="EMBL" id="ML987195">
    <property type="protein sequence ID" value="KAF2249310.1"/>
    <property type="molecule type" value="Genomic_DNA"/>
</dbReference>